<protein>
    <submittedName>
        <fullName evidence="4">AAA family ATPase</fullName>
    </submittedName>
</protein>
<dbReference type="PANTHER" id="PTHR16305:SF28">
    <property type="entry name" value="GUANYLATE CYCLASE DOMAIN-CONTAINING PROTEIN"/>
    <property type="match status" value="1"/>
</dbReference>
<dbReference type="InterPro" id="IPR001054">
    <property type="entry name" value="A/G_cyclase"/>
</dbReference>
<keyword evidence="2" id="KW-0067">ATP-binding</keyword>
<evidence type="ECO:0000259" key="3">
    <source>
        <dbReference type="PROSITE" id="PS50125"/>
    </source>
</evidence>
<reference evidence="4 5" key="1">
    <citation type="submission" date="2022-06" db="EMBL/GenBank/DDBJ databases">
        <title>Mycolicibacterium sp. CAU 1645 isolated from seawater.</title>
        <authorList>
            <person name="Kim W."/>
        </authorList>
    </citation>
    <scope>NUCLEOTIDE SEQUENCE [LARGE SCALE GENOMIC DNA]</scope>
    <source>
        <strain evidence="4 5">CAU 1645</strain>
    </source>
</reference>
<dbReference type="CDD" id="cd07302">
    <property type="entry name" value="CHD"/>
    <property type="match status" value="1"/>
</dbReference>
<evidence type="ECO:0000313" key="4">
    <source>
        <dbReference type="EMBL" id="MCP9274019.1"/>
    </source>
</evidence>
<dbReference type="Pfam" id="PF13191">
    <property type="entry name" value="AAA_16"/>
    <property type="match status" value="1"/>
</dbReference>
<accession>A0ABT1M722</accession>
<sequence length="1058" mass="113302">MTAAMCESCGSDLRQGARFCDRCGSSTLAVRHDADYRQVTVLFADVVRSMQIASSVDIERMREILTDVLESAAAVVRRYGGTVQGTGDGVMAIFGAPVAHEDHALRGCLAALAIQDESRRLAADVARRDHIELRLRVGLDSGLVIAGELGSGVLGYAATGRHVGWAQRMESVAPPGEVVLSESTVHLVEHLVVLAEPEWARVKGVDDPVRVRRLLAIGHRRGSPGSTESTLVGRHAEMAALVAMVGRAGGGRGGVVSVVGPPGIGKSRAARDTAAMAAGRGIEVVWTFCESHAREVPFHAVTNLVRALTRIADGDDARARTLVREKFRDGDADDVRLLDDLLGIGAADAPLPEVEPDARRRRLTALLSSALATDGSTLLIVEDAHWIDSASESMLAELFACASSTPSIVLVTFRPEYTGPLTQIADATTLTFATLSDSSIAELLDELLGTDPSLVSLKRIITERAAGNPFFAEEMVRELMQRRVLDGERGACVCLRDVAELRVPATVQAAIAARIDGLTVPAKRILQAAAVIGSRFTVSLLTALGVEPAFDELVQAEMVDRLHVASNDEYAFRHPLIRAVAYESQLRSDRAKWHRRVAAAIEERATGGVDESAALIAQHLERAGEIHAAYGWHMRAGVWSNTRALDAARLSWERARRLADALPATDDARLSMRIAPRTMLCATDFHAQDIKQTRGRYAELRELCEQAGDKVSLAIGMTGLATELAYTGRSPEGSTLASEQMSLLESIGQPALTMALAVIGFVNWGDAGRTDELLRWSHAVVELADGDPTRGAGFGVGSPLAAALAARSVARSWLGLDGWRQDQHDALAMARHRDPTTVGFVVAWTHGLAILHGMLQADDVAVLAGEEAVRIARDASNDHALVLASSALSIALMHRTSTTEQDRGVEQLARLRDTVLRQHGPFLVPIADAFIARATAERGDVDAALGTLRAAVAELQGAGRHSVAAASMLVQTLLERGADADLVEAEEAIGRMTSRHDGSAVVEITLARLRALLAGARDDAGTYRDAAAHYYALADSLDFEGHLSWARDMMNDAARRIF</sequence>
<organism evidence="4 5">
    <name type="scientific">Mycolicibacterium arenosum</name>
    <dbReference type="NCBI Taxonomy" id="2952157"/>
    <lineage>
        <taxon>Bacteria</taxon>
        <taxon>Bacillati</taxon>
        <taxon>Actinomycetota</taxon>
        <taxon>Actinomycetes</taxon>
        <taxon>Mycobacteriales</taxon>
        <taxon>Mycobacteriaceae</taxon>
        <taxon>Mycolicibacterium</taxon>
    </lineage>
</organism>
<dbReference type="Pfam" id="PF00211">
    <property type="entry name" value="Guanylate_cyc"/>
    <property type="match status" value="1"/>
</dbReference>
<dbReference type="InterPro" id="IPR041664">
    <property type="entry name" value="AAA_16"/>
</dbReference>
<dbReference type="RefSeq" id="WP_255061361.1">
    <property type="nucleotide sequence ID" value="NZ_JANDBD010000007.1"/>
</dbReference>
<name>A0ABT1M722_9MYCO</name>
<gene>
    <name evidence="4" type="ORF">NM203_17665</name>
</gene>
<dbReference type="InterPro" id="IPR029787">
    <property type="entry name" value="Nucleotide_cyclase"/>
</dbReference>
<evidence type="ECO:0000256" key="1">
    <source>
        <dbReference type="ARBA" id="ARBA00022741"/>
    </source>
</evidence>
<evidence type="ECO:0000313" key="5">
    <source>
        <dbReference type="Proteomes" id="UP001651690"/>
    </source>
</evidence>
<dbReference type="SUPFAM" id="SSF52540">
    <property type="entry name" value="P-loop containing nucleoside triphosphate hydrolases"/>
    <property type="match status" value="1"/>
</dbReference>
<dbReference type="SUPFAM" id="SSF55073">
    <property type="entry name" value="Nucleotide cyclase"/>
    <property type="match status" value="1"/>
</dbReference>
<proteinExistence type="predicted"/>
<keyword evidence="1" id="KW-0547">Nucleotide-binding</keyword>
<dbReference type="InterPro" id="IPR027417">
    <property type="entry name" value="P-loop_NTPase"/>
</dbReference>
<comment type="caution">
    <text evidence="4">The sequence shown here is derived from an EMBL/GenBank/DDBJ whole genome shotgun (WGS) entry which is preliminary data.</text>
</comment>
<dbReference type="EMBL" id="JANDBD010000007">
    <property type="protein sequence ID" value="MCP9274019.1"/>
    <property type="molecule type" value="Genomic_DNA"/>
</dbReference>
<dbReference type="Proteomes" id="UP001651690">
    <property type="component" value="Unassembled WGS sequence"/>
</dbReference>
<evidence type="ECO:0000256" key="2">
    <source>
        <dbReference type="ARBA" id="ARBA00022840"/>
    </source>
</evidence>
<dbReference type="SMART" id="SM00044">
    <property type="entry name" value="CYCc"/>
    <property type="match status" value="1"/>
</dbReference>
<dbReference type="Gene3D" id="3.30.70.1230">
    <property type="entry name" value="Nucleotide cyclase"/>
    <property type="match status" value="1"/>
</dbReference>
<dbReference type="PROSITE" id="PS50125">
    <property type="entry name" value="GUANYLATE_CYCLASE_2"/>
    <property type="match status" value="1"/>
</dbReference>
<keyword evidence="5" id="KW-1185">Reference proteome</keyword>
<feature type="domain" description="Guanylate cyclase" evidence="3">
    <location>
        <begin position="40"/>
        <end position="170"/>
    </location>
</feature>
<dbReference type="Gene3D" id="3.40.50.300">
    <property type="entry name" value="P-loop containing nucleotide triphosphate hydrolases"/>
    <property type="match status" value="1"/>
</dbReference>
<dbReference type="PANTHER" id="PTHR16305">
    <property type="entry name" value="TESTICULAR SOLUBLE ADENYLYL CYCLASE"/>
    <property type="match status" value="1"/>
</dbReference>